<name>A0AAE0NB77_9PEZI</name>
<evidence type="ECO:0000256" key="11">
    <source>
        <dbReference type="SAM" id="Phobius"/>
    </source>
</evidence>
<sequence length="354" mass="38311">MSKDNPPDRRCFAWLRTPLQPTQEEKEVTNFQPVDWKALRTSPKFIACIIIGITVTILTILLTVYHDQVVTFLRPHAEKIRDLRGGYLIFIAILFIISFPPLFGHEVVGLLCGVVYGLYMGFLVVATGTFLGEVATWFFCKKFGAETAAEYRRTNLNWAGVVRMCRDGGFWIIVLIRLSAIPAHFSTAVFATCGTVGFGKYVLATFLTLPKQALIVYLGVLLVSGGSSDNPTKSSSASPTSTASLSSTASPSSTSSLFDTGDLFGTANTTSTATPHVSASAGASDSNIKNLALGIATVATIISGVHIYLKMRKIKEELLIEQAVDQQLYGKPQMTESGGPAIMRRNPDAPRGMV</sequence>
<reference evidence="13" key="2">
    <citation type="submission" date="2023-06" db="EMBL/GenBank/DDBJ databases">
        <authorList>
            <consortium name="Lawrence Berkeley National Laboratory"/>
            <person name="Haridas S."/>
            <person name="Hensen N."/>
            <person name="Bonometti L."/>
            <person name="Westerberg I."/>
            <person name="Brannstrom I.O."/>
            <person name="Guillou S."/>
            <person name="Cros-Aarteil S."/>
            <person name="Calhoun S."/>
            <person name="Kuo A."/>
            <person name="Mondo S."/>
            <person name="Pangilinan J."/>
            <person name="Riley R."/>
            <person name="Labutti K."/>
            <person name="Andreopoulos B."/>
            <person name="Lipzen A."/>
            <person name="Chen C."/>
            <person name="Yanf M."/>
            <person name="Daum C."/>
            <person name="Ng V."/>
            <person name="Clum A."/>
            <person name="Steindorff A."/>
            <person name="Ohm R."/>
            <person name="Martin F."/>
            <person name="Silar P."/>
            <person name="Natvig D."/>
            <person name="Lalanne C."/>
            <person name="Gautier V."/>
            <person name="Ament-Velasquez S.L."/>
            <person name="Kruys A."/>
            <person name="Hutchinson M.I."/>
            <person name="Powell A.J."/>
            <person name="Barry K."/>
            <person name="Miller A.N."/>
            <person name="Grigoriev I.V."/>
            <person name="Debuchy R."/>
            <person name="Gladieux P."/>
            <person name="Thoren M.H."/>
            <person name="Johannesson H."/>
        </authorList>
    </citation>
    <scope>NUCLEOTIDE SEQUENCE</scope>
    <source>
        <strain evidence="13">CBS 958.72</strain>
    </source>
</reference>
<proteinExistence type="inferred from homology"/>
<evidence type="ECO:0000256" key="8">
    <source>
        <dbReference type="ARBA" id="ARBA00023034"/>
    </source>
</evidence>
<feature type="transmembrane region" description="Helical" evidence="11">
    <location>
        <begin position="110"/>
        <end position="131"/>
    </location>
</feature>
<keyword evidence="6 11" id="KW-0812">Transmembrane</keyword>
<keyword evidence="8" id="KW-0333">Golgi apparatus</keyword>
<feature type="region of interest" description="Disordered" evidence="10">
    <location>
        <begin position="228"/>
        <end position="253"/>
    </location>
</feature>
<dbReference type="Pfam" id="PF09335">
    <property type="entry name" value="VTT_dom"/>
    <property type="match status" value="1"/>
</dbReference>
<evidence type="ECO:0000256" key="9">
    <source>
        <dbReference type="ARBA" id="ARBA00023136"/>
    </source>
</evidence>
<evidence type="ECO:0000256" key="2">
    <source>
        <dbReference type="ARBA" id="ARBA00004653"/>
    </source>
</evidence>
<comment type="subcellular location">
    <subcellularLocation>
        <location evidence="2">Golgi apparatus membrane</location>
        <topology evidence="2">Multi-pass membrane protein</topology>
    </subcellularLocation>
</comment>
<evidence type="ECO:0000256" key="1">
    <source>
        <dbReference type="ARBA" id="ARBA00002978"/>
    </source>
</evidence>
<evidence type="ECO:0000256" key="5">
    <source>
        <dbReference type="ARBA" id="ARBA00020673"/>
    </source>
</evidence>
<dbReference type="GO" id="GO:0000139">
    <property type="term" value="C:Golgi membrane"/>
    <property type="evidence" value="ECO:0007669"/>
    <property type="project" value="UniProtKB-SubCell"/>
</dbReference>
<dbReference type="PANTHER" id="PTHR47549:SF2">
    <property type="entry name" value="GOLGI APPARATUS MEMBRANE PROTEIN TVP38"/>
    <property type="match status" value="1"/>
</dbReference>
<evidence type="ECO:0000256" key="3">
    <source>
        <dbReference type="ARBA" id="ARBA00008640"/>
    </source>
</evidence>
<feature type="transmembrane region" description="Helical" evidence="11">
    <location>
        <begin position="45"/>
        <end position="65"/>
    </location>
</feature>
<keyword evidence="7 11" id="KW-1133">Transmembrane helix</keyword>
<comment type="caution">
    <text evidence="13">The sequence shown here is derived from an EMBL/GenBank/DDBJ whole genome shotgun (WGS) entry which is preliminary data.</text>
</comment>
<protein>
    <recommendedName>
        <fullName evidence="4">Golgi apparatus membrane protein TVP38</fullName>
    </recommendedName>
    <alternativeName>
        <fullName evidence="5">Golgi apparatus membrane protein tvp38</fullName>
    </alternativeName>
</protein>
<comment type="function">
    <text evidence="1">Golgi membrane protein involved in vesicular trafficking and spindle migration.</text>
</comment>
<evidence type="ECO:0000256" key="7">
    <source>
        <dbReference type="ARBA" id="ARBA00022989"/>
    </source>
</evidence>
<evidence type="ECO:0000259" key="12">
    <source>
        <dbReference type="Pfam" id="PF09335"/>
    </source>
</evidence>
<dbReference type="PANTHER" id="PTHR47549">
    <property type="entry name" value="GOLGI APPARATUS MEMBRANE PROTEIN TVP38-RELATED"/>
    <property type="match status" value="1"/>
</dbReference>
<evidence type="ECO:0000256" key="10">
    <source>
        <dbReference type="SAM" id="MobiDB-lite"/>
    </source>
</evidence>
<evidence type="ECO:0000313" key="14">
    <source>
        <dbReference type="Proteomes" id="UP001287356"/>
    </source>
</evidence>
<dbReference type="InterPro" id="IPR051076">
    <property type="entry name" value="Golgi_membrane_TVP38/TMEM64"/>
</dbReference>
<gene>
    <name evidence="13" type="ORF">B0T24DRAFT_699492</name>
</gene>
<organism evidence="13 14">
    <name type="scientific">Lasiosphaeria ovina</name>
    <dbReference type="NCBI Taxonomy" id="92902"/>
    <lineage>
        <taxon>Eukaryota</taxon>
        <taxon>Fungi</taxon>
        <taxon>Dikarya</taxon>
        <taxon>Ascomycota</taxon>
        <taxon>Pezizomycotina</taxon>
        <taxon>Sordariomycetes</taxon>
        <taxon>Sordariomycetidae</taxon>
        <taxon>Sordariales</taxon>
        <taxon>Lasiosphaeriaceae</taxon>
        <taxon>Lasiosphaeria</taxon>
    </lineage>
</organism>
<evidence type="ECO:0000256" key="6">
    <source>
        <dbReference type="ARBA" id="ARBA00022692"/>
    </source>
</evidence>
<feature type="region of interest" description="Disordered" evidence="10">
    <location>
        <begin position="331"/>
        <end position="354"/>
    </location>
</feature>
<dbReference type="Proteomes" id="UP001287356">
    <property type="component" value="Unassembled WGS sequence"/>
</dbReference>
<feature type="transmembrane region" description="Helical" evidence="11">
    <location>
        <begin position="291"/>
        <end position="309"/>
    </location>
</feature>
<feature type="transmembrane region" description="Helical" evidence="11">
    <location>
        <begin position="201"/>
        <end position="223"/>
    </location>
</feature>
<feature type="domain" description="VTT" evidence="12">
    <location>
        <begin position="105"/>
        <end position="220"/>
    </location>
</feature>
<dbReference type="EMBL" id="JAULSN010000003">
    <property type="protein sequence ID" value="KAK3376214.1"/>
    <property type="molecule type" value="Genomic_DNA"/>
</dbReference>
<dbReference type="AlphaFoldDB" id="A0AAE0NB77"/>
<feature type="transmembrane region" description="Helical" evidence="11">
    <location>
        <begin position="85"/>
        <end position="103"/>
    </location>
</feature>
<feature type="transmembrane region" description="Helical" evidence="11">
    <location>
        <begin position="170"/>
        <end position="194"/>
    </location>
</feature>
<dbReference type="InterPro" id="IPR032816">
    <property type="entry name" value="VTT_dom"/>
</dbReference>
<accession>A0AAE0NB77</accession>
<evidence type="ECO:0000313" key="13">
    <source>
        <dbReference type="EMBL" id="KAK3376214.1"/>
    </source>
</evidence>
<comment type="similarity">
    <text evidence="3">Belongs to the TVP38/TMEM64 family.</text>
</comment>
<evidence type="ECO:0000256" key="4">
    <source>
        <dbReference type="ARBA" id="ARBA00013533"/>
    </source>
</evidence>
<reference evidence="13" key="1">
    <citation type="journal article" date="2023" name="Mol. Phylogenet. Evol.">
        <title>Genome-scale phylogeny and comparative genomics of the fungal order Sordariales.</title>
        <authorList>
            <person name="Hensen N."/>
            <person name="Bonometti L."/>
            <person name="Westerberg I."/>
            <person name="Brannstrom I.O."/>
            <person name="Guillou S."/>
            <person name="Cros-Aarteil S."/>
            <person name="Calhoun S."/>
            <person name="Haridas S."/>
            <person name="Kuo A."/>
            <person name="Mondo S."/>
            <person name="Pangilinan J."/>
            <person name="Riley R."/>
            <person name="LaButti K."/>
            <person name="Andreopoulos B."/>
            <person name="Lipzen A."/>
            <person name="Chen C."/>
            <person name="Yan M."/>
            <person name="Daum C."/>
            <person name="Ng V."/>
            <person name="Clum A."/>
            <person name="Steindorff A."/>
            <person name="Ohm R.A."/>
            <person name="Martin F."/>
            <person name="Silar P."/>
            <person name="Natvig D.O."/>
            <person name="Lalanne C."/>
            <person name="Gautier V."/>
            <person name="Ament-Velasquez S.L."/>
            <person name="Kruys A."/>
            <person name="Hutchinson M.I."/>
            <person name="Powell A.J."/>
            <person name="Barry K."/>
            <person name="Miller A.N."/>
            <person name="Grigoriev I.V."/>
            <person name="Debuchy R."/>
            <person name="Gladieux P."/>
            <person name="Hiltunen Thoren M."/>
            <person name="Johannesson H."/>
        </authorList>
    </citation>
    <scope>NUCLEOTIDE SEQUENCE</scope>
    <source>
        <strain evidence="13">CBS 958.72</strain>
    </source>
</reference>
<feature type="compositionally biased region" description="Low complexity" evidence="10">
    <location>
        <begin position="234"/>
        <end position="253"/>
    </location>
</feature>
<keyword evidence="9 11" id="KW-0472">Membrane</keyword>
<keyword evidence="14" id="KW-1185">Reference proteome</keyword>